<organism evidence="3 4">
    <name type="scientific">Silicimonas algicola</name>
    <dbReference type="NCBI Taxonomy" id="1826607"/>
    <lineage>
        <taxon>Bacteria</taxon>
        <taxon>Pseudomonadati</taxon>
        <taxon>Pseudomonadota</taxon>
        <taxon>Alphaproteobacteria</taxon>
        <taxon>Rhodobacterales</taxon>
        <taxon>Paracoccaceae</taxon>
    </lineage>
</organism>
<feature type="transmembrane region" description="Helical" evidence="1">
    <location>
        <begin position="29"/>
        <end position="47"/>
    </location>
</feature>
<evidence type="ECO:0008006" key="5">
    <source>
        <dbReference type="Google" id="ProtNLM"/>
    </source>
</evidence>
<reference evidence="3 4" key="1">
    <citation type="submission" date="2018-05" db="EMBL/GenBank/DDBJ databases">
        <title>Genomic Encyclopedia of Type Strains, Phase IV (KMG-IV): sequencing the most valuable type-strain genomes for metagenomic binning, comparative biology and taxonomic classification.</title>
        <authorList>
            <person name="Goeker M."/>
        </authorList>
    </citation>
    <scope>NUCLEOTIDE SEQUENCE [LARGE SCALE GENOMIC DNA]</scope>
    <source>
        <strain evidence="3 4">DSM 103371</strain>
    </source>
</reference>
<feature type="signal peptide" evidence="2">
    <location>
        <begin position="1"/>
        <end position="17"/>
    </location>
</feature>
<feature type="chain" id="PRO_5016275289" description="MYXO-CTERM domain-containing protein" evidence="2">
    <location>
        <begin position="18"/>
        <end position="56"/>
    </location>
</feature>
<dbReference type="AlphaFoldDB" id="A0A316G7V2"/>
<name>A0A316G7V2_9RHOB</name>
<keyword evidence="2" id="KW-0732">Signal</keyword>
<accession>A0A316G7V2</accession>
<proteinExistence type="predicted"/>
<keyword evidence="4" id="KW-1185">Reference proteome</keyword>
<evidence type="ECO:0000313" key="4">
    <source>
        <dbReference type="Proteomes" id="UP000245390"/>
    </source>
</evidence>
<gene>
    <name evidence="3" type="ORF">C8D95_10591</name>
</gene>
<protein>
    <recommendedName>
        <fullName evidence="5">MYXO-CTERM domain-containing protein</fullName>
    </recommendedName>
</protein>
<comment type="caution">
    <text evidence="3">The sequence shown here is derived from an EMBL/GenBank/DDBJ whole genome shotgun (WGS) entry which is preliminary data.</text>
</comment>
<dbReference type="Proteomes" id="UP000245390">
    <property type="component" value="Unassembled WGS sequence"/>
</dbReference>
<dbReference type="EMBL" id="QGGV01000005">
    <property type="protein sequence ID" value="PWK56026.1"/>
    <property type="molecule type" value="Genomic_DNA"/>
</dbReference>
<evidence type="ECO:0000256" key="2">
    <source>
        <dbReference type="SAM" id="SignalP"/>
    </source>
</evidence>
<dbReference type="RefSeq" id="WP_164721752.1">
    <property type="nucleotide sequence ID" value="NZ_CP034588.1"/>
</dbReference>
<sequence>MRFLILSCLLAASPALAHEATLPHAHTDWGLPAGLCLIAVAAVGAGLKARVARVRR</sequence>
<keyword evidence="1" id="KW-0472">Membrane</keyword>
<evidence type="ECO:0000256" key="1">
    <source>
        <dbReference type="SAM" id="Phobius"/>
    </source>
</evidence>
<keyword evidence="1" id="KW-0812">Transmembrane</keyword>
<keyword evidence="1" id="KW-1133">Transmembrane helix</keyword>
<evidence type="ECO:0000313" key="3">
    <source>
        <dbReference type="EMBL" id="PWK56026.1"/>
    </source>
</evidence>